<protein>
    <submittedName>
        <fullName evidence="5">Beta-eliminating lyase-related protein</fullName>
    </submittedName>
</protein>
<dbReference type="RefSeq" id="WP_259622827.1">
    <property type="nucleotide sequence ID" value="NZ_JANYMP010000004.1"/>
</dbReference>
<dbReference type="InterPro" id="IPR015424">
    <property type="entry name" value="PyrdxlP-dep_Trfase"/>
</dbReference>
<gene>
    <name evidence="5" type="ORF">NZH93_10690</name>
</gene>
<keyword evidence="3" id="KW-0663">Pyridoxal phosphate</keyword>
<dbReference type="InterPro" id="IPR001597">
    <property type="entry name" value="ArAA_b-elim_lyase/Thr_aldolase"/>
</dbReference>
<evidence type="ECO:0000256" key="1">
    <source>
        <dbReference type="ARBA" id="ARBA00001933"/>
    </source>
</evidence>
<dbReference type="Pfam" id="PF01212">
    <property type="entry name" value="Beta_elim_lyase"/>
    <property type="match status" value="1"/>
</dbReference>
<dbReference type="PANTHER" id="PTHR48097">
    <property type="entry name" value="L-THREONINE ALDOLASE-RELATED"/>
    <property type="match status" value="1"/>
</dbReference>
<comment type="similarity">
    <text evidence="2">Belongs to the threonine aldolase family.</text>
</comment>
<name>A0A9X2VJ41_9PSEU</name>
<dbReference type="GO" id="GO:0006545">
    <property type="term" value="P:glycine biosynthetic process"/>
    <property type="evidence" value="ECO:0007669"/>
    <property type="project" value="TreeGrafter"/>
</dbReference>
<dbReference type="SUPFAM" id="SSF53383">
    <property type="entry name" value="PLP-dependent transferases"/>
    <property type="match status" value="1"/>
</dbReference>
<dbReference type="AlphaFoldDB" id="A0A9X2VJ41"/>
<evidence type="ECO:0000259" key="4">
    <source>
        <dbReference type="Pfam" id="PF01212"/>
    </source>
</evidence>
<dbReference type="EMBL" id="JANYMP010000004">
    <property type="protein sequence ID" value="MCS7477319.1"/>
    <property type="molecule type" value="Genomic_DNA"/>
</dbReference>
<dbReference type="GO" id="GO:0006567">
    <property type="term" value="P:L-threonine catabolic process"/>
    <property type="evidence" value="ECO:0007669"/>
    <property type="project" value="TreeGrafter"/>
</dbReference>
<keyword evidence="5" id="KW-0456">Lyase</keyword>
<feature type="domain" description="Aromatic amino acid beta-eliminating lyase/threonine aldolase" evidence="4">
    <location>
        <begin position="46"/>
        <end position="291"/>
    </location>
</feature>
<dbReference type="InterPro" id="IPR015421">
    <property type="entry name" value="PyrdxlP-dep_Trfase_major"/>
</dbReference>
<evidence type="ECO:0000256" key="3">
    <source>
        <dbReference type="ARBA" id="ARBA00022898"/>
    </source>
</evidence>
<dbReference type="Proteomes" id="UP001141259">
    <property type="component" value="Unassembled WGS sequence"/>
</dbReference>
<evidence type="ECO:0000313" key="5">
    <source>
        <dbReference type="EMBL" id="MCS7477319.1"/>
    </source>
</evidence>
<proteinExistence type="inferred from homology"/>
<dbReference type="Gene3D" id="3.90.1150.10">
    <property type="entry name" value="Aspartate Aminotransferase, domain 1"/>
    <property type="match status" value="1"/>
</dbReference>
<dbReference type="InterPro" id="IPR015422">
    <property type="entry name" value="PyrdxlP-dep_Trfase_small"/>
</dbReference>
<keyword evidence="6" id="KW-1185">Reference proteome</keyword>
<comment type="caution">
    <text evidence="5">The sequence shown here is derived from an EMBL/GenBank/DDBJ whole genome shotgun (WGS) entry which is preliminary data.</text>
</comment>
<evidence type="ECO:0000313" key="6">
    <source>
        <dbReference type="Proteomes" id="UP001141259"/>
    </source>
</evidence>
<organism evidence="5 6">
    <name type="scientific">Umezawaea endophytica</name>
    <dbReference type="NCBI Taxonomy" id="1654476"/>
    <lineage>
        <taxon>Bacteria</taxon>
        <taxon>Bacillati</taxon>
        <taxon>Actinomycetota</taxon>
        <taxon>Actinomycetes</taxon>
        <taxon>Pseudonocardiales</taxon>
        <taxon>Pseudonocardiaceae</taxon>
        <taxon>Umezawaea</taxon>
    </lineage>
</organism>
<comment type="cofactor">
    <cofactor evidence="1">
        <name>pyridoxal 5'-phosphate</name>
        <dbReference type="ChEBI" id="CHEBI:597326"/>
    </cofactor>
</comment>
<dbReference type="Gene3D" id="3.40.640.10">
    <property type="entry name" value="Type I PLP-dependent aspartate aminotransferase-like (Major domain)"/>
    <property type="match status" value="1"/>
</dbReference>
<dbReference type="GO" id="GO:0005829">
    <property type="term" value="C:cytosol"/>
    <property type="evidence" value="ECO:0007669"/>
    <property type="project" value="TreeGrafter"/>
</dbReference>
<evidence type="ECO:0000256" key="2">
    <source>
        <dbReference type="ARBA" id="ARBA00006966"/>
    </source>
</evidence>
<dbReference type="GO" id="GO:0008732">
    <property type="term" value="F:L-allo-threonine aldolase activity"/>
    <property type="evidence" value="ECO:0007669"/>
    <property type="project" value="TreeGrafter"/>
</dbReference>
<reference evidence="5" key="1">
    <citation type="submission" date="2022-08" db="EMBL/GenBank/DDBJ databases">
        <authorList>
            <person name="Tistechok S."/>
            <person name="Samborskyy M."/>
            <person name="Roman I."/>
        </authorList>
    </citation>
    <scope>NUCLEOTIDE SEQUENCE</scope>
    <source>
        <strain evidence="5">DSM 103496</strain>
    </source>
</reference>
<dbReference type="PANTHER" id="PTHR48097:SF9">
    <property type="entry name" value="L-THREONINE ALDOLASE"/>
    <property type="match status" value="1"/>
</dbReference>
<sequence>MSDVEKRIQIRRSCARSLSGHGEPTMRERLAGLIALPESEGYPDLYGFGDPVTLLEHRVAELLGKPAARFVVKGVIAQQAALRTWTDSVRIGTVALHPLSHVDSDELGAFERLHPLRGVRLGGKRGFGVEELEKVGEPLGAVTVELPLRNAGFALPEWDDLVAVSRWCREHGVPLHFDGARLWESAPYYGRGLDELADLADSVYVSFYKGLGGLAGCALVGSEDFLARATPWLTRHGANVWANYPYALSAIDGLNRYLPRMSAYRDRAITLAAAIAGVPGVTVGEPQTNGFRVFLPGSPDALRDAHLRLAERTGTWLFPGAAETDVPGLSAVEVVVGEATSAVTDAEAAALFADLLASVEGDG</sequence>
<accession>A0A9X2VJ41</accession>